<protein>
    <submittedName>
        <fullName evidence="1">Uncharacterized protein</fullName>
    </submittedName>
</protein>
<reference evidence="1 2" key="1">
    <citation type="journal article" date="2019" name="Commun. Biol.">
        <title>The bagworm genome reveals a unique fibroin gene that provides high tensile strength.</title>
        <authorList>
            <person name="Kono N."/>
            <person name="Nakamura H."/>
            <person name="Ohtoshi R."/>
            <person name="Tomita M."/>
            <person name="Numata K."/>
            <person name="Arakawa K."/>
        </authorList>
    </citation>
    <scope>NUCLEOTIDE SEQUENCE [LARGE SCALE GENOMIC DNA]</scope>
</reference>
<accession>A0A4C1WF06</accession>
<dbReference type="Proteomes" id="UP000299102">
    <property type="component" value="Unassembled WGS sequence"/>
</dbReference>
<dbReference type="AlphaFoldDB" id="A0A4C1WF06"/>
<evidence type="ECO:0000313" key="1">
    <source>
        <dbReference type="EMBL" id="GBP48705.1"/>
    </source>
</evidence>
<evidence type="ECO:0000313" key="2">
    <source>
        <dbReference type="Proteomes" id="UP000299102"/>
    </source>
</evidence>
<proteinExistence type="predicted"/>
<organism evidence="1 2">
    <name type="scientific">Eumeta variegata</name>
    <name type="common">Bagworm moth</name>
    <name type="synonym">Eumeta japonica</name>
    <dbReference type="NCBI Taxonomy" id="151549"/>
    <lineage>
        <taxon>Eukaryota</taxon>
        <taxon>Metazoa</taxon>
        <taxon>Ecdysozoa</taxon>
        <taxon>Arthropoda</taxon>
        <taxon>Hexapoda</taxon>
        <taxon>Insecta</taxon>
        <taxon>Pterygota</taxon>
        <taxon>Neoptera</taxon>
        <taxon>Endopterygota</taxon>
        <taxon>Lepidoptera</taxon>
        <taxon>Glossata</taxon>
        <taxon>Ditrysia</taxon>
        <taxon>Tineoidea</taxon>
        <taxon>Psychidae</taxon>
        <taxon>Oiketicinae</taxon>
        <taxon>Eumeta</taxon>
    </lineage>
</organism>
<sequence>MSRGKVTSNLPLNISPLSKFSAGVSNDNFKDEIIQFNDANHSLAQVRAARWLMIVRQTKISQSADLRAPTQPRTGGEGDKRIRIRNRGSLKIKIWIKTLSTRGRSRGQNPICNKTHPSKFSGVGLSLVFIGETRALQRPRGVWWDKELPLNNIII</sequence>
<dbReference type="EMBL" id="BGZK01000529">
    <property type="protein sequence ID" value="GBP48705.1"/>
    <property type="molecule type" value="Genomic_DNA"/>
</dbReference>
<comment type="caution">
    <text evidence="1">The sequence shown here is derived from an EMBL/GenBank/DDBJ whole genome shotgun (WGS) entry which is preliminary data.</text>
</comment>
<keyword evidence="2" id="KW-1185">Reference proteome</keyword>
<gene>
    <name evidence="1" type="ORF">EVAR_88166_1</name>
</gene>
<name>A0A4C1WF06_EUMVA</name>